<dbReference type="AlphaFoldDB" id="A0ABD5X033"/>
<evidence type="ECO:0000256" key="5">
    <source>
        <dbReference type="ARBA" id="ARBA00022801"/>
    </source>
</evidence>
<dbReference type="RefSeq" id="WP_276237922.1">
    <property type="nucleotide sequence ID" value="NZ_CP119989.1"/>
</dbReference>
<sequence length="333" mass="36411">MASPFTDLLGWVVIATFLSSAAVDALRRGRAGTGPLAPLRRRLDGLAVAPERALATGGWGLFAVFWLLLFPHFAFTQQSYVEGILSLAAVPACLYAGWLLWNGRDSLHVLSRAVAAMGVVYFPFETVEPLKHGLIMIVTEQTGWLMAQFGYQPERVAGPILGYDNAYLFTTPEGHGLLFEIVLACTGLGSMAIFVGLIAAVRAPLGRKLRALAVSIPIIWLLNVLRTTFIGITFGNQYLQVFVDEVLLLFGSSDPYMVSFFLSDRVISQVLAVVALVGITYLVVRQLPELVTVIEDVLYMITKEEHDLLSALDLPRDPVETDGGRRPGDETSR</sequence>
<dbReference type="EC" id="3.4.22.-" evidence="12"/>
<feature type="transmembrane region" description="Helical" evidence="11">
    <location>
        <begin position="177"/>
        <end position="200"/>
    </location>
</feature>
<evidence type="ECO:0000256" key="9">
    <source>
        <dbReference type="PIRSR" id="PIRSR025737-2"/>
    </source>
</evidence>
<keyword evidence="5 12" id="KW-0378">Hydrolase</keyword>
<evidence type="ECO:0000256" key="2">
    <source>
        <dbReference type="ARBA" id="ARBA00022475"/>
    </source>
</evidence>
<keyword evidence="13" id="KW-1185">Reference proteome</keyword>
<evidence type="ECO:0000313" key="13">
    <source>
        <dbReference type="Proteomes" id="UP001596388"/>
    </source>
</evidence>
<feature type="transmembrane region" description="Helical" evidence="11">
    <location>
        <begin position="212"/>
        <end position="234"/>
    </location>
</feature>
<evidence type="ECO:0000256" key="3">
    <source>
        <dbReference type="ARBA" id="ARBA00022670"/>
    </source>
</evidence>
<evidence type="ECO:0000256" key="1">
    <source>
        <dbReference type="ARBA" id="ARBA00004651"/>
    </source>
</evidence>
<dbReference type="PIRSF" id="PIRSF025737">
    <property type="entry name" value="Cyco1"/>
    <property type="match status" value="1"/>
</dbReference>
<accession>A0ABD5X033</accession>
<organism evidence="12 13">
    <name type="scientific">Halobaculum marinum</name>
    <dbReference type="NCBI Taxonomy" id="3031996"/>
    <lineage>
        <taxon>Archaea</taxon>
        <taxon>Methanobacteriati</taxon>
        <taxon>Methanobacteriota</taxon>
        <taxon>Stenosarchaea group</taxon>
        <taxon>Halobacteria</taxon>
        <taxon>Halobacteriales</taxon>
        <taxon>Haloferacaceae</taxon>
        <taxon>Halobaculum</taxon>
    </lineage>
</organism>
<dbReference type="Pfam" id="PF09721">
    <property type="entry name" value="Exosortase_EpsH"/>
    <property type="match status" value="1"/>
</dbReference>
<evidence type="ECO:0000256" key="4">
    <source>
        <dbReference type="ARBA" id="ARBA00022692"/>
    </source>
</evidence>
<keyword evidence="7 11" id="KW-0472">Membrane</keyword>
<evidence type="ECO:0000313" key="12">
    <source>
        <dbReference type="EMBL" id="MFC7097588.1"/>
    </source>
</evidence>
<keyword evidence="2" id="KW-1003">Cell membrane</keyword>
<feature type="transmembrane region" description="Helical" evidence="11">
    <location>
        <begin position="81"/>
        <end position="101"/>
    </location>
</feature>
<feature type="active site" description="Acyl-thioester intermediate" evidence="8">
    <location>
        <position position="185"/>
    </location>
</feature>
<keyword evidence="6 11" id="KW-1133">Transmembrane helix</keyword>
<keyword evidence="4 11" id="KW-0812">Transmembrane</keyword>
<dbReference type="Proteomes" id="UP001596388">
    <property type="component" value="Unassembled WGS sequence"/>
</dbReference>
<evidence type="ECO:0000256" key="10">
    <source>
        <dbReference type="SAM" id="MobiDB-lite"/>
    </source>
</evidence>
<dbReference type="InterPro" id="IPR026392">
    <property type="entry name" value="Exo/Archaeosortase_dom"/>
</dbReference>
<protein>
    <submittedName>
        <fullName evidence="12">Archaeosortase A</fullName>
        <ecNumber evidence="12">3.4.22.-</ecNumber>
    </submittedName>
</protein>
<reference evidence="12 13" key="1">
    <citation type="journal article" date="2019" name="Int. J. Syst. Evol. Microbiol.">
        <title>The Global Catalogue of Microorganisms (GCM) 10K type strain sequencing project: providing services to taxonomists for standard genome sequencing and annotation.</title>
        <authorList>
            <consortium name="The Broad Institute Genomics Platform"/>
            <consortium name="The Broad Institute Genome Sequencing Center for Infectious Disease"/>
            <person name="Wu L."/>
            <person name="Ma J."/>
        </authorList>
    </citation>
    <scope>NUCLEOTIDE SEQUENCE [LARGE SCALE GENOMIC DNA]</scope>
    <source>
        <strain evidence="12 13">DT55</strain>
    </source>
</reference>
<name>A0ABD5X033_9EURY</name>
<dbReference type="GO" id="GO:0008233">
    <property type="term" value="F:peptidase activity"/>
    <property type="evidence" value="ECO:0007669"/>
    <property type="project" value="UniProtKB-KW"/>
</dbReference>
<comment type="subcellular location">
    <subcellularLocation>
        <location evidence="1">Cell membrane</location>
        <topology evidence="1">Multi-pass membrane protein</topology>
    </subcellularLocation>
</comment>
<feature type="transmembrane region" description="Helical" evidence="11">
    <location>
        <begin position="49"/>
        <end position="69"/>
    </location>
</feature>
<dbReference type="NCBIfam" id="TIGR04178">
    <property type="entry name" value="exo_archaeo"/>
    <property type="match status" value="1"/>
</dbReference>
<comment type="caution">
    <text evidence="12">The sequence shown here is derived from an EMBL/GenBank/DDBJ whole genome shotgun (WGS) entry which is preliminary data.</text>
</comment>
<feature type="site" description="Transition state stabilizer" evidence="9">
    <location>
        <position position="265"/>
    </location>
</feature>
<feature type="region of interest" description="Disordered" evidence="10">
    <location>
        <begin position="314"/>
        <end position="333"/>
    </location>
</feature>
<gene>
    <name evidence="12" type="primary">artA</name>
    <name evidence="12" type="ORF">ACFQKD_09755</name>
</gene>
<dbReference type="NCBIfam" id="TIGR04125">
    <property type="entry name" value="exosort_PGF_TRM"/>
    <property type="match status" value="1"/>
</dbReference>
<evidence type="ECO:0000256" key="6">
    <source>
        <dbReference type="ARBA" id="ARBA00022989"/>
    </source>
</evidence>
<dbReference type="GeneID" id="79268498"/>
<evidence type="ECO:0000256" key="7">
    <source>
        <dbReference type="ARBA" id="ARBA00023136"/>
    </source>
</evidence>
<keyword evidence="3" id="KW-0645">Protease</keyword>
<dbReference type="EMBL" id="JBHTAG010000003">
    <property type="protein sequence ID" value="MFC7097588.1"/>
    <property type="molecule type" value="Genomic_DNA"/>
</dbReference>
<dbReference type="InterPro" id="IPR014522">
    <property type="entry name" value="ArtA"/>
</dbReference>
<evidence type="ECO:0000256" key="11">
    <source>
        <dbReference type="SAM" id="Phobius"/>
    </source>
</evidence>
<proteinExistence type="predicted"/>
<dbReference type="GO" id="GO:0005886">
    <property type="term" value="C:plasma membrane"/>
    <property type="evidence" value="ECO:0007669"/>
    <property type="project" value="UniProtKB-SubCell"/>
</dbReference>
<evidence type="ECO:0000256" key="8">
    <source>
        <dbReference type="PIRSR" id="PIRSR025737-1"/>
    </source>
</evidence>
<feature type="active site" description="Proton donor" evidence="8">
    <location>
        <position position="226"/>
    </location>
</feature>
<dbReference type="InterPro" id="IPR019127">
    <property type="entry name" value="Exosortase"/>
</dbReference>
<feature type="transmembrane region" description="Helical" evidence="11">
    <location>
        <begin position="266"/>
        <end position="284"/>
    </location>
</feature>
<dbReference type="GO" id="GO:0006508">
    <property type="term" value="P:proteolysis"/>
    <property type="evidence" value="ECO:0007669"/>
    <property type="project" value="UniProtKB-KW"/>
</dbReference>